<dbReference type="GO" id="GO:0005524">
    <property type="term" value="F:ATP binding"/>
    <property type="evidence" value="ECO:0007669"/>
    <property type="project" value="UniProtKB-KW"/>
</dbReference>
<keyword evidence="7" id="KW-0547">Nucleotide-binding</keyword>
<dbReference type="GO" id="GO:0000160">
    <property type="term" value="P:phosphorelay signal transduction system"/>
    <property type="evidence" value="ECO:0007669"/>
    <property type="project" value="UniProtKB-KW"/>
</dbReference>
<evidence type="ECO:0000256" key="7">
    <source>
        <dbReference type="ARBA" id="ARBA00022741"/>
    </source>
</evidence>
<proteinExistence type="predicted"/>
<evidence type="ECO:0000256" key="8">
    <source>
        <dbReference type="ARBA" id="ARBA00022777"/>
    </source>
</evidence>
<sequence>MKPLRMQLFEMSDHVRASPGKRWGVAVAAFGLALYARFLCDHLLPPGFPYLTFFPAVILTTFLAGVWPGAVCAVACGVAAWYWFIPPFAMFEINGSVLVALTFYACVVIVDILLIQVMHKAVDDLQEERLRSEDLVREQQRLLAEQKERERQQRVLQRELSHRMKNTLAMVQAVVSQSLRNATDVKLAGEMASARIDALARAQDTLTATNWSAADVETIVRTSVEPHQDSADRFDIFGPPMVLAAQPSMGLALAIHELATNATKYGALSTADGKVEIRWTAPGENGFAFTWIESKGPAVSEPTRRGFGSRLMERVVPTYFNGVANVDYRADGLHYRIEGELLPKEPQPLQS</sequence>
<organism evidence="15 16">
    <name type="scientific">Rhizobium soli</name>
    <dbReference type="NCBI Taxonomy" id="424798"/>
    <lineage>
        <taxon>Bacteria</taxon>
        <taxon>Pseudomonadati</taxon>
        <taxon>Pseudomonadota</taxon>
        <taxon>Alphaproteobacteria</taxon>
        <taxon>Hyphomicrobiales</taxon>
        <taxon>Rhizobiaceae</taxon>
        <taxon>Rhizobium/Agrobacterium group</taxon>
        <taxon>Rhizobium</taxon>
    </lineage>
</organism>
<gene>
    <name evidence="15" type="ORF">F4695_003513</name>
</gene>
<keyword evidence="6 13" id="KW-0812">Transmembrane</keyword>
<name>A0A7X0JNT7_9HYPH</name>
<feature type="transmembrane region" description="Helical" evidence="13">
    <location>
        <begin position="56"/>
        <end position="85"/>
    </location>
</feature>
<evidence type="ECO:0000256" key="10">
    <source>
        <dbReference type="ARBA" id="ARBA00022989"/>
    </source>
</evidence>
<comment type="caution">
    <text evidence="15">The sequence shown here is derived from an EMBL/GenBank/DDBJ whole genome shotgun (WGS) entry which is preliminary data.</text>
</comment>
<dbReference type="SMART" id="SM00911">
    <property type="entry name" value="HWE_HK"/>
    <property type="match status" value="1"/>
</dbReference>
<dbReference type="PANTHER" id="PTHR41523">
    <property type="entry name" value="TWO-COMPONENT SYSTEM SENSOR PROTEIN"/>
    <property type="match status" value="1"/>
</dbReference>
<dbReference type="Gene3D" id="1.20.120.620">
    <property type="entry name" value="Backbone structure of the membrane domain of e. Coli histidine kinase receptor kdpd"/>
    <property type="match status" value="1"/>
</dbReference>
<protein>
    <recommendedName>
        <fullName evidence="3">histidine kinase</fullName>
        <ecNumber evidence="3">2.7.13.3</ecNumber>
    </recommendedName>
</protein>
<evidence type="ECO:0000256" key="11">
    <source>
        <dbReference type="ARBA" id="ARBA00023012"/>
    </source>
</evidence>
<dbReference type="Pfam" id="PF13493">
    <property type="entry name" value="DUF4118"/>
    <property type="match status" value="1"/>
</dbReference>
<dbReference type="InterPro" id="IPR036890">
    <property type="entry name" value="HATPase_C_sf"/>
</dbReference>
<evidence type="ECO:0000256" key="3">
    <source>
        <dbReference type="ARBA" id="ARBA00012438"/>
    </source>
</evidence>
<comment type="catalytic activity">
    <reaction evidence="1">
        <text>ATP + protein L-histidine = ADP + protein N-phospho-L-histidine.</text>
        <dbReference type="EC" id="2.7.13.3"/>
    </reaction>
</comment>
<evidence type="ECO:0000259" key="14">
    <source>
        <dbReference type="SMART" id="SM00911"/>
    </source>
</evidence>
<keyword evidence="9" id="KW-0067">ATP-binding</keyword>
<accession>A0A7X0JNT7</accession>
<dbReference type="RefSeq" id="WP_184655420.1">
    <property type="nucleotide sequence ID" value="NZ_JACHBU010000007.1"/>
</dbReference>
<evidence type="ECO:0000256" key="12">
    <source>
        <dbReference type="ARBA" id="ARBA00023136"/>
    </source>
</evidence>
<keyword evidence="11" id="KW-0902">Two-component regulatory system</keyword>
<dbReference type="Proteomes" id="UP000585437">
    <property type="component" value="Unassembled WGS sequence"/>
</dbReference>
<evidence type="ECO:0000256" key="4">
    <source>
        <dbReference type="ARBA" id="ARBA00022553"/>
    </source>
</evidence>
<dbReference type="InterPro" id="IPR025201">
    <property type="entry name" value="KdpD_TM"/>
</dbReference>
<dbReference type="InterPro" id="IPR038318">
    <property type="entry name" value="KdpD_sf"/>
</dbReference>
<dbReference type="EMBL" id="JACHBU010000007">
    <property type="protein sequence ID" value="MBB6510127.1"/>
    <property type="molecule type" value="Genomic_DNA"/>
</dbReference>
<evidence type="ECO:0000256" key="5">
    <source>
        <dbReference type="ARBA" id="ARBA00022679"/>
    </source>
</evidence>
<evidence type="ECO:0000313" key="16">
    <source>
        <dbReference type="Proteomes" id="UP000585437"/>
    </source>
</evidence>
<dbReference type="Gene3D" id="3.30.565.10">
    <property type="entry name" value="Histidine kinase-like ATPase, C-terminal domain"/>
    <property type="match status" value="1"/>
</dbReference>
<evidence type="ECO:0000256" key="1">
    <source>
        <dbReference type="ARBA" id="ARBA00000085"/>
    </source>
</evidence>
<evidence type="ECO:0000313" key="15">
    <source>
        <dbReference type="EMBL" id="MBB6510127.1"/>
    </source>
</evidence>
<dbReference type="GO" id="GO:0004673">
    <property type="term" value="F:protein histidine kinase activity"/>
    <property type="evidence" value="ECO:0007669"/>
    <property type="project" value="UniProtKB-EC"/>
</dbReference>
<feature type="domain" description="Signal transduction histidine kinase HWE region" evidence="14">
    <location>
        <begin position="159"/>
        <end position="240"/>
    </location>
</feature>
<evidence type="ECO:0000256" key="13">
    <source>
        <dbReference type="SAM" id="Phobius"/>
    </source>
</evidence>
<evidence type="ECO:0000256" key="2">
    <source>
        <dbReference type="ARBA" id="ARBA00004141"/>
    </source>
</evidence>
<reference evidence="15 16" key="1">
    <citation type="submission" date="2020-08" db="EMBL/GenBank/DDBJ databases">
        <title>The Agave Microbiome: Exploring the role of microbial communities in plant adaptations to desert environments.</title>
        <authorList>
            <person name="Partida-Martinez L.P."/>
        </authorList>
    </citation>
    <scope>NUCLEOTIDE SEQUENCE [LARGE SCALE GENOMIC DNA]</scope>
    <source>
        <strain evidence="15 16">AS3.12</strain>
    </source>
</reference>
<keyword evidence="12 13" id="KW-0472">Membrane</keyword>
<dbReference type="PANTHER" id="PTHR41523:SF7">
    <property type="entry name" value="HISTIDINE KINASE"/>
    <property type="match status" value="1"/>
</dbReference>
<dbReference type="AlphaFoldDB" id="A0A7X0JNT7"/>
<evidence type="ECO:0000256" key="9">
    <source>
        <dbReference type="ARBA" id="ARBA00022840"/>
    </source>
</evidence>
<dbReference type="CDD" id="cd22265">
    <property type="entry name" value="UDM1_RNF168"/>
    <property type="match status" value="1"/>
</dbReference>
<dbReference type="EC" id="2.7.13.3" evidence="3"/>
<dbReference type="InterPro" id="IPR011102">
    <property type="entry name" value="Sig_transdc_His_kinase_HWE"/>
</dbReference>
<feature type="transmembrane region" description="Helical" evidence="13">
    <location>
        <begin position="97"/>
        <end position="118"/>
    </location>
</feature>
<dbReference type="GO" id="GO:0016020">
    <property type="term" value="C:membrane"/>
    <property type="evidence" value="ECO:0007669"/>
    <property type="project" value="UniProtKB-SubCell"/>
</dbReference>
<keyword evidence="8 15" id="KW-0418">Kinase</keyword>
<keyword evidence="10 13" id="KW-1133">Transmembrane helix</keyword>
<comment type="subcellular location">
    <subcellularLocation>
        <location evidence="2">Membrane</location>
        <topology evidence="2">Multi-pass membrane protein</topology>
    </subcellularLocation>
</comment>
<keyword evidence="5" id="KW-0808">Transferase</keyword>
<evidence type="ECO:0000256" key="6">
    <source>
        <dbReference type="ARBA" id="ARBA00022692"/>
    </source>
</evidence>
<keyword evidence="16" id="KW-1185">Reference proteome</keyword>
<keyword evidence="4" id="KW-0597">Phosphoprotein</keyword>
<dbReference type="Pfam" id="PF07536">
    <property type="entry name" value="HWE_HK"/>
    <property type="match status" value="1"/>
</dbReference>